<organism evidence="3 4">
    <name type="scientific">Megalurothrips usitatus</name>
    <name type="common">bean blossom thrips</name>
    <dbReference type="NCBI Taxonomy" id="439358"/>
    <lineage>
        <taxon>Eukaryota</taxon>
        <taxon>Metazoa</taxon>
        <taxon>Ecdysozoa</taxon>
        <taxon>Arthropoda</taxon>
        <taxon>Hexapoda</taxon>
        <taxon>Insecta</taxon>
        <taxon>Pterygota</taxon>
        <taxon>Neoptera</taxon>
        <taxon>Paraneoptera</taxon>
        <taxon>Thysanoptera</taxon>
        <taxon>Terebrantia</taxon>
        <taxon>Thripoidea</taxon>
        <taxon>Thripidae</taxon>
        <taxon>Megalurothrips</taxon>
    </lineage>
</organism>
<evidence type="ECO:0000313" key="3">
    <source>
        <dbReference type="EMBL" id="KAJ1521456.1"/>
    </source>
</evidence>
<gene>
    <name evidence="3" type="ORF">ONE63_003124</name>
</gene>
<evidence type="ECO:0000256" key="1">
    <source>
        <dbReference type="ARBA" id="ARBA00007936"/>
    </source>
</evidence>
<dbReference type="SUPFAM" id="SSF50353">
    <property type="entry name" value="Cytokine"/>
    <property type="match status" value="1"/>
</dbReference>
<proteinExistence type="inferred from homology"/>
<dbReference type="Proteomes" id="UP001075354">
    <property type="component" value="Chromosome 13"/>
</dbReference>
<dbReference type="EMBL" id="JAPTSV010000013">
    <property type="protein sequence ID" value="KAJ1521456.1"/>
    <property type="molecule type" value="Genomic_DNA"/>
</dbReference>
<feature type="region of interest" description="Disordered" evidence="2">
    <location>
        <begin position="177"/>
        <end position="309"/>
    </location>
</feature>
<comment type="similarity">
    <text evidence="1">Belongs to the heparin-binding growth factors family.</text>
</comment>
<name>A0AAV7X742_9NEOP</name>
<evidence type="ECO:0000313" key="4">
    <source>
        <dbReference type="Proteomes" id="UP001075354"/>
    </source>
</evidence>
<feature type="compositionally biased region" description="Basic residues" evidence="2">
    <location>
        <begin position="263"/>
        <end position="273"/>
    </location>
</feature>
<dbReference type="InterPro" id="IPR002209">
    <property type="entry name" value="Fibroblast_GF_fam"/>
</dbReference>
<feature type="compositionally biased region" description="Gly residues" evidence="2">
    <location>
        <begin position="188"/>
        <end position="209"/>
    </location>
</feature>
<accession>A0AAV7X742</accession>
<dbReference type="Gene3D" id="2.80.10.50">
    <property type="match status" value="1"/>
</dbReference>
<reference evidence="3" key="1">
    <citation type="submission" date="2022-12" db="EMBL/GenBank/DDBJ databases">
        <title>Chromosome-level genome assembly of the bean flower thrips Megalurothrips usitatus.</title>
        <authorList>
            <person name="Ma L."/>
            <person name="Liu Q."/>
            <person name="Li H."/>
            <person name="Cai W."/>
        </authorList>
    </citation>
    <scope>NUCLEOTIDE SEQUENCE</scope>
    <source>
        <strain evidence="3">Cailab_2022a</strain>
    </source>
</reference>
<dbReference type="AlphaFoldDB" id="A0AAV7X742"/>
<feature type="compositionally biased region" description="Basic residues" evidence="2">
    <location>
        <begin position="216"/>
        <end position="226"/>
    </location>
</feature>
<dbReference type="Pfam" id="PF00167">
    <property type="entry name" value="FGF"/>
    <property type="match status" value="1"/>
</dbReference>
<evidence type="ECO:0000256" key="2">
    <source>
        <dbReference type="SAM" id="MobiDB-lite"/>
    </source>
</evidence>
<feature type="compositionally biased region" description="Pro residues" evidence="2">
    <location>
        <begin position="247"/>
        <end position="262"/>
    </location>
</feature>
<sequence length="309" mass="34615">MEERVRLFNEKTKGFMEAARKGPLVSARNVTFSKFTNVTIRSTNEIGVVELVFAGLSPSRRLCMDKSGKKTLSSKRRQPGCLFRECVDGMYFFYLTRHARPRLVGFHGREQFNPLGPPRCCDLTRGPGGEDGEHLVPDGHGRYSCQRRRAPRAQVDYFFFLKKRQENATLADAIPAHNHRQGGHNRLPGGGLHGGGLHGGGLHGGGGGDGAEERPHHRRPHPRHRGPATSTTAEVGRHRHNNHPRPEPPPPQPQPPPQPAQPRPHRTRHHHHLTPLYGPERTPRPAVRVRHRKVAPPQTQAASNHLIWD</sequence>
<dbReference type="InterPro" id="IPR008996">
    <property type="entry name" value="IL1/FGF"/>
</dbReference>
<keyword evidence="4" id="KW-1185">Reference proteome</keyword>
<dbReference type="GO" id="GO:0008083">
    <property type="term" value="F:growth factor activity"/>
    <property type="evidence" value="ECO:0007669"/>
    <property type="project" value="InterPro"/>
</dbReference>
<comment type="caution">
    <text evidence="3">The sequence shown here is derived from an EMBL/GenBank/DDBJ whole genome shotgun (WGS) entry which is preliminary data.</text>
</comment>
<protein>
    <submittedName>
        <fullName evidence="3">Uncharacterized protein</fullName>
    </submittedName>
</protein>